<dbReference type="PANTHER" id="PTHR34591">
    <property type="entry name" value="OS03G0653100 PROTEIN-RELATED"/>
    <property type="match status" value="1"/>
</dbReference>
<evidence type="ECO:0000259" key="1">
    <source>
        <dbReference type="PROSITE" id="PS50181"/>
    </source>
</evidence>
<dbReference type="Proteomes" id="UP000324897">
    <property type="component" value="Chromosome 3"/>
</dbReference>
<dbReference type="Pfam" id="PF00646">
    <property type="entry name" value="F-box"/>
    <property type="match status" value="1"/>
</dbReference>
<name>A0A5J9TIT0_9POAL</name>
<gene>
    <name evidence="2" type="ORF">EJB05_44337</name>
</gene>
<dbReference type="Gramene" id="TVU10788">
    <property type="protein sequence ID" value="TVU10788"/>
    <property type="gene ID" value="EJB05_44337"/>
</dbReference>
<dbReference type="PROSITE" id="PS50181">
    <property type="entry name" value="FBOX"/>
    <property type="match status" value="1"/>
</dbReference>
<keyword evidence="3" id="KW-1185">Reference proteome</keyword>
<evidence type="ECO:0000313" key="3">
    <source>
        <dbReference type="Proteomes" id="UP000324897"/>
    </source>
</evidence>
<dbReference type="Gene3D" id="1.20.1280.50">
    <property type="match status" value="1"/>
</dbReference>
<proteinExistence type="predicted"/>
<dbReference type="SUPFAM" id="SSF81383">
    <property type="entry name" value="F-box domain"/>
    <property type="match status" value="1"/>
</dbReference>
<dbReference type="PANTHER" id="PTHR34591:SF30">
    <property type="entry name" value="OS02G0149500 PROTEIN"/>
    <property type="match status" value="1"/>
</dbReference>
<dbReference type="AlphaFoldDB" id="A0A5J9TIT0"/>
<dbReference type="EMBL" id="RWGY01000039">
    <property type="protein sequence ID" value="TVU10788.1"/>
    <property type="molecule type" value="Genomic_DNA"/>
</dbReference>
<dbReference type="InterPro" id="IPR036047">
    <property type="entry name" value="F-box-like_dom_sf"/>
</dbReference>
<feature type="non-terminal residue" evidence="2">
    <location>
        <position position="1"/>
    </location>
</feature>
<dbReference type="OrthoDB" id="634281at2759"/>
<evidence type="ECO:0000313" key="2">
    <source>
        <dbReference type="EMBL" id="TVU10788.1"/>
    </source>
</evidence>
<feature type="domain" description="F-box" evidence="1">
    <location>
        <begin position="1"/>
        <end position="45"/>
    </location>
</feature>
<accession>A0A5J9TIT0</accession>
<dbReference type="InterPro" id="IPR001810">
    <property type="entry name" value="F-box_dom"/>
</dbReference>
<dbReference type="SMART" id="SM00256">
    <property type="entry name" value="FBOX"/>
    <property type="match status" value="1"/>
</dbReference>
<organism evidence="2 3">
    <name type="scientific">Eragrostis curvula</name>
    <name type="common">weeping love grass</name>
    <dbReference type="NCBI Taxonomy" id="38414"/>
    <lineage>
        <taxon>Eukaryota</taxon>
        <taxon>Viridiplantae</taxon>
        <taxon>Streptophyta</taxon>
        <taxon>Embryophyta</taxon>
        <taxon>Tracheophyta</taxon>
        <taxon>Spermatophyta</taxon>
        <taxon>Magnoliopsida</taxon>
        <taxon>Liliopsida</taxon>
        <taxon>Poales</taxon>
        <taxon>Poaceae</taxon>
        <taxon>PACMAD clade</taxon>
        <taxon>Chloridoideae</taxon>
        <taxon>Eragrostideae</taxon>
        <taxon>Eragrostidinae</taxon>
        <taxon>Eragrostis</taxon>
    </lineage>
</organism>
<protein>
    <recommendedName>
        <fullName evidence="1">F-box domain-containing protein</fullName>
    </recommendedName>
</protein>
<sequence>MMRLLPDDVLASVLARLAPRCLAASRCVCRAWRAVVDARRLLRTDLLPLSLGGVYLGASYYGLFPPLFSRLSTTLHDDLDYLLSAGDWTIQDHCNGLLLFPEHVVNPATRQCARLPLLVPADQASASDHHNLYLVFDPFVSPHCEVFSIPEIIPHEQEGIEWPPSSYVMYVFSSRTWRWEERSFIRDGPTRRADAVTYDGHANRYGVYWREALYVQCQDNFVIRINFSTGKYHLIEPPQLAHGGYGTLHLGKSDKGVYYASIQCGCRLQVWLLDESCDQIEWVLKWDNNLKPRMACPNYDDHTNGTWLLQCYGQYNNYYMNCIIDSPSYGEESGWPSDHGDFVSNEYMADHIEDYEEQGCAMNSFTWSSGYDNVPSPEYTDIHDAYGNNIEVPQDMFEWCSDYHDNACFNEARDEFYSGSLSLLGFHPYKEIVFINDTYERVLACHLDTSKIEDLGGLNLDTTNIEDLGLNRDHMLKPIHTSFVYTPCWMVEGFPKNN</sequence>
<comment type="caution">
    <text evidence="2">The sequence shown here is derived from an EMBL/GenBank/DDBJ whole genome shotgun (WGS) entry which is preliminary data.</text>
</comment>
<reference evidence="2 3" key="1">
    <citation type="journal article" date="2019" name="Sci. Rep.">
        <title>A high-quality genome of Eragrostis curvula grass provides insights into Poaceae evolution and supports new strategies to enhance forage quality.</title>
        <authorList>
            <person name="Carballo J."/>
            <person name="Santos B.A.C.M."/>
            <person name="Zappacosta D."/>
            <person name="Garbus I."/>
            <person name="Selva J.P."/>
            <person name="Gallo C.A."/>
            <person name="Diaz A."/>
            <person name="Albertini E."/>
            <person name="Caccamo M."/>
            <person name="Echenique V."/>
        </authorList>
    </citation>
    <scope>NUCLEOTIDE SEQUENCE [LARGE SCALE GENOMIC DNA]</scope>
    <source>
        <strain evidence="3">cv. Victoria</strain>
        <tissue evidence="2">Leaf</tissue>
    </source>
</reference>